<dbReference type="InterPro" id="IPR022929">
    <property type="entry name" value="Put_MntP"/>
</dbReference>
<evidence type="ECO:0000256" key="1">
    <source>
        <dbReference type="ARBA" id="ARBA00022448"/>
    </source>
</evidence>
<accession>A0A0D1UZ02</accession>
<evidence type="ECO:0000256" key="7">
    <source>
        <dbReference type="ARBA" id="ARBA00023211"/>
    </source>
</evidence>
<comment type="caution">
    <text evidence="9">The sequence shown here is derived from an EMBL/GenBank/DDBJ whole genome shotgun (WGS) entry which is preliminary data.</text>
</comment>
<dbReference type="Proteomes" id="UP000037269">
    <property type="component" value="Unassembled WGS sequence"/>
</dbReference>
<feature type="transmembrane region" description="Helical" evidence="8">
    <location>
        <begin position="15"/>
        <end position="37"/>
    </location>
</feature>
<dbReference type="STRING" id="47500.AF333_02310"/>
<keyword evidence="3 8" id="KW-0812">Transmembrane</keyword>
<evidence type="ECO:0000256" key="3">
    <source>
        <dbReference type="ARBA" id="ARBA00022692"/>
    </source>
</evidence>
<keyword evidence="1 8" id="KW-0813">Transport</keyword>
<dbReference type="AlphaFoldDB" id="A0A0D1UZ02"/>
<dbReference type="GO" id="GO:0005886">
    <property type="term" value="C:plasma membrane"/>
    <property type="evidence" value="ECO:0007669"/>
    <property type="project" value="UniProtKB-SubCell"/>
</dbReference>
<evidence type="ECO:0000256" key="2">
    <source>
        <dbReference type="ARBA" id="ARBA00022475"/>
    </source>
</evidence>
<keyword evidence="4 8" id="KW-1133">Transmembrane helix</keyword>
<evidence type="ECO:0000256" key="5">
    <source>
        <dbReference type="ARBA" id="ARBA00023065"/>
    </source>
</evidence>
<protein>
    <recommendedName>
        <fullName evidence="8">Putative manganese efflux pump MntP</fullName>
    </recommendedName>
</protein>
<feature type="transmembrane region" description="Helical" evidence="8">
    <location>
        <begin position="170"/>
        <end position="190"/>
    </location>
</feature>
<feature type="transmembrane region" description="Helical" evidence="8">
    <location>
        <begin position="78"/>
        <end position="101"/>
    </location>
</feature>
<dbReference type="HAMAP" id="MF_01521">
    <property type="entry name" value="MntP_pump"/>
    <property type="match status" value="1"/>
</dbReference>
<dbReference type="GeneID" id="42304046"/>
<keyword evidence="7 8" id="KW-0464">Manganese</keyword>
<dbReference type="PANTHER" id="PTHR35529">
    <property type="entry name" value="MANGANESE EFFLUX PUMP MNTP-RELATED"/>
    <property type="match status" value="1"/>
</dbReference>
<dbReference type="GO" id="GO:0005384">
    <property type="term" value="F:manganese ion transmembrane transporter activity"/>
    <property type="evidence" value="ECO:0007669"/>
    <property type="project" value="UniProtKB-UniRule"/>
</dbReference>
<evidence type="ECO:0000256" key="4">
    <source>
        <dbReference type="ARBA" id="ARBA00022989"/>
    </source>
</evidence>
<dbReference type="EMBL" id="LGUG01000004">
    <property type="protein sequence ID" value="KON94496.1"/>
    <property type="molecule type" value="Genomic_DNA"/>
</dbReference>
<evidence type="ECO:0000256" key="8">
    <source>
        <dbReference type="HAMAP-Rule" id="MF_01521"/>
    </source>
</evidence>
<feature type="transmembrane region" description="Helical" evidence="8">
    <location>
        <begin position="113"/>
        <end position="135"/>
    </location>
</feature>
<evidence type="ECO:0000313" key="9">
    <source>
        <dbReference type="EMBL" id="KON94496.1"/>
    </source>
</evidence>
<proteinExistence type="inferred from homology"/>
<name>A0A0D1UZ02_ANEMI</name>
<feature type="transmembrane region" description="Helical" evidence="8">
    <location>
        <begin position="49"/>
        <end position="72"/>
    </location>
</feature>
<feature type="transmembrane region" description="Helical" evidence="8">
    <location>
        <begin position="141"/>
        <end position="163"/>
    </location>
</feature>
<comment type="subcellular location">
    <subcellularLocation>
        <location evidence="8">Cell membrane</location>
        <topology evidence="8">Multi-pass membrane protein</topology>
    </subcellularLocation>
</comment>
<comment type="similarity">
    <text evidence="8">Belongs to the MntP (TC 9.B.29) family.</text>
</comment>
<gene>
    <name evidence="8" type="primary">mntP</name>
    <name evidence="9" type="ORF">AF333_02310</name>
</gene>
<dbReference type="Pfam" id="PF02659">
    <property type="entry name" value="Mntp"/>
    <property type="match status" value="1"/>
</dbReference>
<keyword evidence="5 8" id="KW-0406">Ion transport</keyword>
<evidence type="ECO:0000313" key="10">
    <source>
        <dbReference type="Proteomes" id="UP000037269"/>
    </source>
</evidence>
<keyword evidence="2 8" id="KW-1003">Cell membrane</keyword>
<organism evidence="9 10">
    <name type="scientific">Aneurinibacillus migulanus</name>
    <name type="common">Bacillus migulanus</name>
    <dbReference type="NCBI Taxonomy" id="47500"/>
    <lineage>
        <taxon>Bacteria</taxon>
        <taxon>Bacillati</taxon>
        <taxon>Bacillota</taxon>
        <taxon>Bacilli</taxon>
        <taxon>Bacillales</taxon>
        <taxon>Paenibacillaceae</taxon>
        <taxon>Aneurinibacillus group</taxon>
        <taxon>Aneurinibacillus</taxon>
    </lineage>
</organism>
<comment type="function">
    <text evidence="8">Probably functions as a manganese efflux pump.</text>
</comment>
<keyword evidence="10" id="KW-1185">Reference proteome</keyword>
<dbReference type="InterPro" id="IPR003810">
    <property type="entry name" value="Mntp/YtaF"/>
</dbReference>
<dbReference type="OrthoDB" id="1679700at2"/>
<evidence type="ECO:0000256" key="6">
    <source>
        <dbReference type="ARBA" id="ARBA00023136"/>
    </source>
</evidence>
<sequence>MDVGLGWEALQWGELITLLMIGVALGMDAFSLGIGMGMGGIRLLTILKVSITIGIFHIVMPLIGIGLGLFLTSYVGNVAAYIGGLILVMLGIQMLWSAFFGGEAKSPLLKTSFWGLLLFSFSVSLDALSVGFSFGLFKVNVLLAVLIFGMLGAVLAATGLLVGRRVGSWLGGYSEVFGALILLGFGLKFLL</sequence>
<dbReference type="PATRIC" id="fig|47500.8.peg.2801"/>
<dbReference type="RefSeq" id="WP_043067545.1">
    <property type="nucleotide sequence ID" value="NZ_BJOA01000165.1"/>
</dbReference>
<keyword evidence="6 8" id="KW-0472">Membrane</keyword>
<dbReference type="PANTHER" id="PTHR35529:SF1">
    <property type="entry name" value="MANGANESE EFFLUX PUMP MNTP-RELATED"/>
    <property type="match status" value="1"/>
</dbReference>
<reference evidence="9 10" key="1">
    <citation type="submission" date="2015-07" db="EMBL/GenBank/DDBJ databases">
        <title>Fjat-14205 dsm 2895.</title>
        <authorList>
            <person name="Liu B."/>
            <person name="Wang J."/>
            <person name="Zhu Y."/>
            <person name="Liu G."/>
            <person name="Chen Q."/>
            <person name="Chen Z."/>
            <person name="Lan J."/>
            <person name="Che J."/>
            <person name="Ge C."/>
            <person name="Shi H."/>
            <person name="Pan Z."/>
            <person name="Liu X."/>
        </authorList>
    </citation>
    <scope>NUCLEOTIDE SEQUENCE [LARGE SCALE GENOMIC DNA]</scope>
    <source>
        <strain evidence="9 10">DSM 2895</strain>
    </source>
</reference>